<dbReference type="SUPFAM" id="SSF52540">
    <property type="entry name" value="P-loop containing nucleoside triphosphate hydrolases"/>
    <property type="match status" value="1"/>
</dbReference>
<evidence type="ECO:0000256" key="2">
    <source>
        <dbReference type="ARBA" id="ARBA00023015"/>
    </source>
</evidence>
<dbReference type="CDD" id="cd15831">
    <property type="entry name" value="BTAD"/>
    <property type="match status" value="1"/>
</dbReference>
<evidence type="ECO:0000256" key="3">
    <source>
        <dbReference type="ARBA" id="ARBA00023163"/>
    </source>
</evidence>
<dbReference type="InterPro" id="IPR016032">
    <property type="entry name" value="Sig_transdc_resp-reg_C-effctor"/>
</dbReference>
<reference evidence="5 6" key="1">
    <citation type="submission" date="2020-03" db="EMBL/GenBank/DDBJ databases">
        <title>WGS of actinomycetes isolated from Thailand.</title>
        <authorList>
            <person name="Thawai C."/>
        </authorList>
    </citation>
    <scope>NUCLEOTIDE SEQUENCE [LARGE SCALE GENOMIC DNA]</scope>
    <source>
        <strain evidence="5 6">PRB2-1</strain>
    </source>
</reference>
<keyword evidence="3" id="KW-0804">Transcription</keyword>
<dbReference type="EMBL" id="JAATEJ010000018">
    <property type="protein sequence ID" value="NJP45990.1"/>
    <property type="molecule type" value="Genomic_DNA"/>
</dbReference>
<gene>
    <name evidence="5" type="ORF">HCN08_21655</name>
</gene>
<dbReference type="Pfam" id="PF03704">
    <property type="entry name" value="BTAD"/>
    <property type="match status" value="1"/>
</dbReference>
<evidence type="ECO:0000313" key="6">
    <source>
        <dbReference type="Proteomes" id="UP000734511"/>
    </source>
</evidence>
<dbReference type="PRINTS" id="PR00364">
    <property type="entry name" value="DISEASERSIST"/>
</dbReference>
<dbReference type="RefSeq" id="WP_167984844.1">
    <property type="nucleotide sequence ID" value="NZ_JAATEJ010000018.1"/>
</dbReference>
<dbReference type="InterPro" id="IPR005158">
    <property type="entry name" value="BTAD"/>
</dbReference>
<keyword evidence="1" id="KW-0902">Two-component regulatory system</keyword>
<dbReference type="PANTHER" id="PTHR35807">
    <property type="entry name" value="TRANSCRIPTIONAL REGULATOR REDD-RELATED"/>
    <property type="match status" value="1"/>
</dbReference>
<dbReference type="InterPro" id="IPR051677">
    <property type="entry name" value="AfsR-DnrI-RedD_regulator"/>
</dbReference>
<keyword evidence="6" id="KW-1185">Reference proteome</keyword>
<dbReference type="InterPro" id="IPR019734">
    <property type="entry name" value="TPR_rpt"/>
</dbReference>
<dbReference type="InterPro" id="IPR011990">
    <property type="entry name" value="TPR-like_helical_dom_sf"/>
</dbReference>
<dbReference type="InterPro" id="IPR036388">
    <property type="entry name" value="WH-like_DNA-bd_sf"/>
</dbReference>
<dbReference type="Gene3D" id="3.40.50.300">
    <property type="entry name" value="P-loop containing nucleotide triphosphate hydrolases"/>
    <property type="match status" value="1"/>
</dbReference>
<feature type="domain" description="Bacterial transcriptional activator" evidence="4">
    <location>
        <begin position="96"/>
        <end position="239"/>
    </location>
</feature>
<dbReference type="InterPro" id="IPR027417">
    <property type="entry name" value="P-loop_NTPase"/>
</dbReference>
<dbReference type="SUPFAM" id="SSF48452">
    <property type="entry name" value="TPR-like"/>
    <property type="match status" value="3"/>
</dbReference>
<dbReference type="Pfam" id="PF00931">
    <property type="entry name" value="NB-ARC"/>
    <property type="match status" value="1"/>
</dbReference>
<name>A0ABX0ZSM6_9ACTN</name>
<dbReference type="Proteomes" id="UP000734511">
    <property type="component" value="Unassembled WGS sequence"/>
</dbReference>
<keyword evidence="2" id="KW-0805">Transcription regulation</keyword>
<evidence type="ECO:0000313" key="5">
    <source>
        <dbReference type="EMBL" id="NJP45990.1"/>
    </source>
</evidence>
<dbReference type="SMART" id="SM00028">
    <property type="entry name" value="TPR"/>
    <property type="match status" value="7"/>
</dbReference>
<dbReference type="SMART" id="SM01043">
    <property type="entry name" value="BTAD"/>
    <property type="match status" value="1"/>
</dbReference>
<comment type="caution">
    <text evidence="5">The sequence shown here is derived from an EMBL/GenBank/DDBJ whole genome shotgun (WGS) entry which is preliminary data.</text>
</comment>
<dbReference type="PANTHER" id="PTHR35807:SF1">
    <property type="entry name" value="TRANSCRIPTIONAL REGULATOR REDD"/>
    <property type="match status" value="1"/>
</dbReference>
<accession>A0ABX0ZSM6</accession>
<dbReference type="SUPFAM" id="SSF46894">
    <property type="entry name" value="C-terminal effector domain of the bipartite response regulators"/>
    <property type="match status" value="1"/>
</dbReference>
<proteinExistence type="predicted"/>
<protein>
    <submittedName>
        <fullName evidence="5">Tetratricopeptide repeat protein</fullName>
    </submittedName>
</protein>
<organism evidence="5 6">
    <name type="scientific">Actinacidiphila epipremni</name>
    <dbReference type="NCBI Taxonomy" id="2053013"/>
    <lineage>
        <taxon>Bacteria</taxon>
        <taxon>Bacillati</taxon>
        <taxon>Actinomycetota</taxon>
        <taxon>Actinomycetes</taxon>
        <taxon>Kitasatosporales</taxon>
        <taxon>Streptomycetaceae</taxon>
        <taxon>Actinacidiphila</taxon>
    </lineage>
</organism>
<dbReference type="Gene3D" id="1.10.10.10">
    <property type="entry name" value="Winged helix-like DNA-binding domain superfamily/Winged helix DNA-binding domain"/>
    <property type="match status" value="1"/>
</dbReference>
<dbReference type="InterPro" id="IPR002182">
    <property type="entry name" value="NB-ARC"/>
</dbReference>
<dbReference type="Gene3D" id="1.25.40.10">
    <property type="entry name" value="Tetratricopeptide repeat domain"/>
    <property type="match status" value="3"/>
</dbReference>
<sequence>MDIDIRVLGPVELWVDGHCRMSGAAKATHLLAALAMDVGRSVPLDTLADRLWDDSPPNKPHASLHSYATRIRDKLGRDRVPHLAHAYRLDVEPDAVDHHRYERLTAQARALAAGGDDAQALELLRQAESLWRGTPLTGFTGLWSEQVRRRLAEAQLGARVLRAEVVMRAGRFAEARADLADLAEQHPEDETVAALLLTAAYGAGRQSEALRAYETLRRRLRVHGAEPGEALVRVYHGILRRAPAGELLAHRSPAPAETAPNTLPAHSPVLIGRATELRALRAPEPGVVALQTVTGMPGVGKTQLALHAARRLGERYPAQVYINLQAHSGRAPLSPHAAMTVLLRRLGVPAETLPHDEDALAAVWRTVLGGRRALVVLDDAAGPEQVRPLLPGDSQSLVIVTSRRRLTGLPGVRHLTLDVLPPADAETLFTTLANDGRTHDPADVTALARLSGYLPLALELTAARLRSHPTWTASRLVAKLSRSPGGRLAEIRDGQKELTHAFAGSYDDLPPTHRRVFRLLGLHFAPTFCAHSTAALAGLSPVEAERVLEALHDFHLITEPAPERYELHDLLAVYARFLVNQEPPEERRSALDRLAGYYVSATATADRALFSRRLRPDLEPLESAWPAPPWADESQIREWLQREADALVAAELHLRGRGERRQAARLAHHAASYLDAEGRWAEAENMHTNAAAWWRSTGELSAEAHALLALVVVQTQTGRYEPAGRSAEQARIAAAAAGDRAAEAEALSAAGLVRWNLGQYAEARDLHRQALSLGEQLGDPYNIARYHNNLGIDQLHLGEHAPAMQQFREALAGFAGTRDLRGEAQALNNLGNLHHLLLEPELARTAFHRALDLFHRAGSRHEVAVARLNLAGVMPLPEQLAPALDMCREALAVFRQIGSRRGEAAALNTIGTAFRGASRDDESVAHHTAALAVAQSIGAGQEEVEALQGIGLAELHAGRMPNAAERLSAALLLAQRIGASEHEANAHTALADWHAEAHQYDEAERHLRVAHTIQMRLHSPMAALTLRRLRRIAST</sequence>
<evidence type="ECO:0000256" key="1">
    <source>
        <dbReference type="ARBA" id="ARBA00023012"/>
    </source>
</evidence>
<dbReference type="Pfam" id="PF13424">
    <property type="entry name" value="TPR_12"/>
    <property type="match status" value="2"/>
</dbReference>
<evidence type="ECO:0000259" key="4">
    <source>
        <dbReference type="SMART" id="SM01043"/>
    </source>
</evidence>